<feature type="compositionally biased region" description="Basic residues" evidence="1">
    <location>
        <begin position="63"/>
        <end position="78"/>
    </location>
</feature>
<sequence length="106" mass="11904">MKGKLFSLSIIDGMPSISSPLTTGDNIEMLSQNINELPLTLITPLTTQHAGDLTQPVDSTRHIPSRPRNSHRIGRFNRRTLHRELPECSRNTARAPKIHLAKLRMS</sequence>
<evidence type="ECO:0000313" key="2">
    <source>
        <dbReference type="EMBL" id="MBA4633918.1"/>
    </source>
</evidence>
<organism evidence="2">
    <name type="scientific">Opuntia streptacantha</name>
    <name type="common">Prickly pear cactus</name>
    <name type="synonym">Opuntia cardona</name>
    <dbReference type="NCBI Taxonomy" id="393608"/>
    <lineage>
        <taxon>Eukaryota</taxon>
        <taxon>Viridiplantae</taxon>
        <taxon>Streptophyta</taxon>
        <taxon>Embryophyta</taxon>
        <taxon>Tracheophyta</taxon>
        <taxon>Spermatophyta</taxon>
        <taxon>Magnoliopsida</taxon>
        <taxon>eudicotyledons</taxon>
        <taxon>Gunneridae</taxon>
        <taxon>Pentapetalae</taxon>
        <taxon>Caryophyllales</taxon>
        <taxon>Cactineae</taxon>
        <taxon>Cactaceae</taxon>
        <taxon>Opuntioideae</taxon>
        <taxon>Opuntia</taxon>
    </lineage>
</organism>
<evidence type="ECO:0000256" key="1">
    <source>
        <dbReference type="SAM" id="MobiDB-lite"/>
    </source>
</evidence>
<name>A0A7C8Z435_OPUST</name>
<reference evidence="2" key="2">
    <citation type="submission" date="2020-07" db="EMBL/GenBank/DDBJ databases">
        <authorList>
            <person name="Vera ALvarez R."/>
            <person name="Arias-Moreno D.M."/>
            <person name="Jimenez-Jacinto V."/>
            <person name="Jimenez-Bremont J.F."/>
            <person name="Swaminathan K."/>
            <person name="Moose S.P."/>
            <person name="Guerrero-Gonzalez M.L."/>
            <person name="Marino-Ramirez L."/>
            <person name="Landsman D."/>
            <person name="Rodriguez-Kessler M."/>
            <person name="Delgado-Sanchez P."/>
        </authorList>
    </citation>
    <scope>NUCLEOTIDE SEQUENCE</scope>
    <source>
        <tissue evidence="2">Cladode</tissue>
    </source>
</reference>
<reference evidence="2" key="1">
    <citation type="journal article" date="2013" name="J. Plant Res.">
        <title>Effect of fungi and light on seed germination of three Opuntia species from semiarid lands of central Mexico.</title>
        <authorList>
            <person name="Delgado-Sanchez P."/>
            <person name="Jimenez-Bremont J.F."/>
            <person name="Guerrero-Gonzalez Mde L."/>
            <person name="Flores J."/>
        </authorList>
    </citation>
    <scope>NUCLEOTIDE SEQUENCE</scope>
    <source>
        <tissue evidence="2">Cladode</tissue>
    </source>
</reference>
<protein>
    <submittedName>
        <fullName evidence="2">Uncharacterized protein</fullName>
    </submittedName>
</protein>
<dbReference type="AlphaFoldDB" id="A0A7C8Z435"/>
<proteinExistence type="predicted"/>
<dbReference type="EMBL" id="GISG01088766">
    <property type="protein sequence ID" value="MBA4633918.1"/>
    <property type="molecule type" value="Transcribed_RNA"/>
</dbReference>
<feature type="region of interest" description="Disordered" evidence="1">
    <location>
        <begin position="52"/>
        <end position="78"/>
    </location>
</feature>
<accession>A0A7C8Z435</accession>